<protein>
    <recommendedName>
        <fullName evidence="7">Lipoprotein</fullName>
    </recommendedName>
</protein>
<sequence>MNTRSPKLSYLLRLVLASTVLSSLFFLPGCGNQADSSGATSHINRAETYADQGQYRSALIEVRNAIQAEPDNVEHIIKLGELYLEIGAAEEAADLLEPWLDDYPGSVAIPLARAYVERGKHLSATEALEKHTDYTPEQEFQASLIRAKALRLSGNPEEALARFLELMRSNESSVAAVTGTLETLLALGRTSQAVEKADKWLSRNQDEPSVLYLKGYAQYLDNQLEPASATLTNAIAALPSADILLPVRRDILTTLSGVLTEQGKITEAQVYNQVLTENTNTEARERSESAIEAIARGDLDEARKTLEDLMRQNPDNQIVGLALGMLNLQEGRRGEALTLLNENVDAETTPTPFIRAAVMAKIDSGKREEALATLARAVESRPNDVDLLAMHGTLALSLPSHSESGIVSLSKALDLDSSRSRLRLTLARHYVQQGKQEQALGHMRTAFTESPTDWMVAQSYLALLLSTDNKKEAREVKDSLLNGFADEPRVITLAALTEYSLGEVQKARERLEQQVKDKPESVPDLTALASIYHREGENQKAIELLLEAASLDPGNSAPLQAATRLYAADNSTDAVIDWLKQTVGDHPELTVGSKALAARILIQRGNLQEADQLLDTIPEAQRDDRISLIKGHLLAAEAEQAARDQDWQRARTKAAEAIAQQPGHLQFALVPVSISAAQGREREALDSLEDLEVIHGRNPSIDLFRARLIASLEDGKAALDYLYNRWQEDRHPRLLPPLISLAINQSPEISNELTSTWIDLQPDNLDAHLSRAEYLMTQGDDLAAIRNYEHVLSQEPDNTIAMNNLAWILRESDQQRALMLAARAKEIAPENPAILDTYGWILHLAGRHEEAQSAIEHALTLAPSSEEIQEHLEAVKKSL</sequence>
<dbReference type="Pfam" id="PF13181">
    <property type="entry name" value="TPR_8"/>
    <property type="match status" value="1"/>
</dbReference>
<feature type="signal peptide" evidence="4">
    <location>
        <begin position="1"/>
        <end position="33"/>
    </location>
</feature>
<accession>A0A5M3Q3P2</accession>
<evidence type="ECO:0000256" key="4">
    <source>
        <dbReference type="SAM" id="SignalP"/>
    </source>
</evidence>
<dbReference type="InterPro" id="IPR051012">
    <property type="entry name" value="CellSynth/LPSAsmb/PSIAsmb"/>
</dbReference>
<keyword evidence="1" id="KW-0677">Repeat</keyword>
<keyword evidence="4" id="KW-0732">Signal</keyword>
<dbReference type="Pfam" id="PF14559">
    <property type="entry name" value="TPR_19"/>
    <property type="match status" value="2"/>
</dbReference>
<feature type="repeat" description="TPR" evidence="3">
    <location>
        <begin position="522"/>
        <end position="555"/>
    </location>
</feature>
<evidence type="ECO:0000256" key="3">
    <source>
        <dbReference type="PROSITE-ProRule" id="PRU00339"/>
    </source>
</evidence>
<keyword evidence="2 3" id="KW-0802">TPR repeat</keyword>
<dbReference type="RefSeq" id="WP_136632363.1">
    <property type="nucleotide sequence ID" value="NZ_BGZI01000027.1"/>
</dbReference>
<dbReference type="AlphaFoldDB" id="A0A5M3Q3P2"/>
<dbReference type="SUPFAM" id="SSF48452">
    <property type="entry name" value="TPR-like"/>
    <property type="match status" value="3"/>
</dbReference>
<dbReference type="InterPro" id="IPR019734">
    <property type="entry name" value="TPR_rpt"/>
</dbReference>
<reference evidence="5 6" key="1">
    <citation type="journal article" date="2019" name="J. Gen. Appl. Microbiol.">
        <title>Aerobic degradation of cis-dichloroethene by the marine bacterium Marinobacter salsuginis strain 5N-3.</title>
        <authorList>
            <person name="Inoue Y."/>
            <person name="Fukunaga Y."/>
            <person name="Katsumata H."/>
            <person name="Ohji S."/>
            <person name="Hosoyama A."/>
            <person name="Mori K."/>
            <person name="Ando K."/>
        </authorList>
    </citation>
    <scope>NUCLEOTIDE SEQUENCE [LARGE SCALE GENOMIC DNA]</scope>
    <source>
        <strain evidence="5 6">NBRC 109114</strain>
    </source>
</reference>
<evidence type="ECO:0000313" key="5">
    <source>
        <dbReference type="EMBL" id="GBO89782.1"/>
    </source>
</evidence>
<evidence type="ECO:0000313" key="6">
    <source>
        <dbReference type="Proteomes" id="UP000387223"/>
    </source>
</evidence>
<dbReference type="PANTHER" id="PTHR45586">
    <property type="entry name" value="TPR REPEAT-CONTAINING PROTEIN PA4667"/>
    <property type="match status" value="1"/>
</dbReference>
<evidence type="ECO:0000256" key="2">
    <source>
        <dbReference type="ARBA" id="ARBA00022803"/>
    </source>
</evidence>
<proteinExistence type="predicted"/>
<dbReference type="InterPro" id="IPR011990">
    <property type="entry name" value="TPR-like_helical_dom_sf"/>
</dbReference>
<dbReference type="Pfam" id="PF13176">
    <property type="entry name" value="TPR_7"/>
    <property type="match status" value="1"/>
</dbReference>
<comment type="caution">
    <text evidence="5">The sequence shown here is derived from an EMBL/GenBank/DDBJ whole genome shotgun (WGS) entry which is preliminary data.</text>
</comment>
<name>A0A5M3Q3P2_9GAMM</name>
<gene>
    <name evidence="5" type="ORF">MSSD14B_34500</name>
</gene>
<feature type="repeat" description="TPR" evidence="3">
    <location>
        <begin position="39"/>
        <end position="72"/>
    </location>
</feature>
<dbReference type="PROSITE" id="PS50005">
    <property type="entry name" value="TPR"/>
    <property type="match status" value="2"/>
</dbReference>
<evidence type="ECO:0008006" key="7">
    <source>
        <dbReference type="Google" id="ProtNLM"/>
    </source>
</evidence>
<dbReference type="Proteomes" id="UP000387223">
    <property type="component" value="Unassembled WGS sequence"/>
</dbReference>
<organism evidence="5 6">
    <name type="scientific">Marinobacter salsuginis</name>
    <dbReference type="NCBI Taxonomy" id="418719"/>
    <lineage>
        <taxon>Bacteria</taxon>
        <taxon>Pseudomonadati</taxon>
        <taxon>Pseudomonadota</taxon>
        <taxon>Gammaproteobacteria</taxon>
        <taxon>Pseudomonadales</taxon>
        <taxon>Marinobacteraceae</taxon>
        <taxon>Marinobacter</taxon>
    </lineage>
</organism>
<dbReference type="Pfam" id="PF13432">
    <property type="entry name" value="TPR_16"/>
    <property type="match status" value="2"/>
</dbReference>
<dbReference type="EMBL" id="BGZI01000027">
    <property type="protein sequence ID" value="GBO89782.1"/>
    <property type="molecule type" value="Genomic_DNA"/>
</dbReference>
<dbReference type="SMART" id="SM00028">
    <property type="entry name" value="TPR"/>
    <property type="match status" value="8"/>
</dbReference>
<evidence type="ECO:0000256" key="1">
    <source>
        <dbReference type="ARBA" id="ARBA00022737"/>
    </source>
</evidence>
<dbReference type="Gene3D" id="1.25.40.10">
    <property type="entry name" value="Tetratricopeptide repeat domain"/>
    <property type="match status" value="3"/>
</dbReference>
<dbReference type="PANTHER" id="PTHR45586:SF1">
    <property type="entry name" value="LIPOPOLYSACCHARIDE ASSEMBLY PROTEIN B"/>
    <property type="match status" value="1"/>
</dbReference>
<feature type="chain" id="PRO_5024328041" description="Lipoprotein" evidence="4">
    <location>
        <begin position="34"/>
        <end position="879"/>
    </location>
</feature>